<proteinExistence type="predicted"/>
<accession>A0A0C1MYU5</accession>
<evidence type="ECO:0000313" key="1">
    <source>
        <dbReference type="EMBL" id="KIE05116.1"/>
    </source>
</evidence>
<gene>
    <name evidence="1" type="ORF">NF27_EY02120</name>
</gene>
<evidence type="ECO:0000313" key="2">
    <source>
        <dbReference type="Proteomes" id="UP000031258"/>
    </source>
</evidence>
<dbReference type="AlphaFoldDB" id="A0A0C1MYU5"/>
<dbReference type="EMBL" id="JSWE01000124">
    <property type="protein sequence ID" value="KIE05116.1"/>
    <property type="molecule type" value="Genomic_DNA"/>
</dbReference>
<protein>
    <submittedName>
        <fullName evidence="1">Uncharacterized protein</fullName>
    </submittedName>
</protein>
<reference evidence="1 2" key="1">
    <citation type="submission" date="2014-11" db="EMBL/GenBank/DDBJ databases">
        <title>A Rickettsiales Symbiont of Amoebae With Ancient Features.</title>
        <authorList>
            <person name="Schulz F."/>
            <person name="Martijn J."/>
            <person name="Wascher F."/>
            <person name="Kostanjsek R."/>
            <person name="Ettema T.J."/>
            <person name="Horn M."/>
        </authorList>
    </citation>
    <scope>NUCLEOTIDE SEQUENCE [LARGE SCALE GENOMIC DNA]</scope>
    <source>
        <strain evidence="1 2">UWC36</strain>
    </source>
</reference>
<name>A0A0C1MYU5_9RICK</name>
<sequence>MAFIINFLNILYIKKFILQLMFKEGNKIGISVIRDEILYFKNIIYIDYLIN</sequence>
<dbReference type="Proteomes" id="UP000031258">
    <property type="component" value="Unassembled WGS sequence"/>
</dbReference>
<keyword evidence="2" id="KW-1185">Reference proteome</keyword>
<organism evidence="1 2">
    <name type="scientific">Candidatus Jidaibacter acanthamoebae</name>
    <dbReference type="NCBI Taxonomy" id="86105"/>
    <lineage>
        <taxon>Bacteria</taxon>
        <taxon>Pseudomonadati</taxon>
        <taxon>Pseudomonadota</taxon>
        <taxon>Alphaproteobacteria</taxon>
        <taxon>Rickettsiales</taxon>
        <taxon>Candidatus Midichloriaceae</taxon>
        <taxon>Candidatus Jidaibacter</taxon>
    </lineage>
</organism>
<comment type="caution">
    <text evidence="1">The sequence shown here is derived from an EMBL/GenBank/DDBJ whole genome shotgun (WGS) entry which is preliminary data.</text>
</comment>